<comment type="subunit">
    <text evidence="2">Monomer. Interacts with PqqE.</text>
</comment>
<keyword evidence="5" id="KW-1185">Reference proteome</keyword>
<protein>
    <submittedName>
        <fullName evidence="4">Pyrroloquinoline quinone biosynthesis protein PqqD</fullName>
    </submittedName>
</protein>
<comment type="caution">
    <text evidence="4">The sequence shown here is derived from an EMBL/GenBank/DDBJ whole genome shotgun (WGS) entry which is preliminary data.</text>
</comment>
<evidence type="ECO:0000256" key="2">
    <source>
        <dbReference type="ARBA" id="ARBA00011741"/>
    </source>
</evidence>
<reference evidence="4" key="2">
    <citation type="submission" date="2020-09" db="EMBL/GenBank/DDBJ databases">
        <authorList>
            <person name="Sun Q."/>
            <person name="Sedlacek I."/>
        </authorList>
    </citation>
    <scope>NUCLEOTIDE SEQUENCE</scope>
    <source>
        <strain evidence="4">CCM 7897</strain>
    </source>
</reference>
<keyword evidence="3" id="KW-0884">PQQ biosynthesis</keyword>
<dbReference type="EMBL" id="BMCT01000007">
    <property type="protein sequence ID" value="GGF78870.1"/>
    <property type="molecule type" value="Genomic_DNA"/>
</dbReference>
<organism evidence="4 5">
    <name type="scientific">Azorhizobium oxalatiphilum</name>
    <dbReference type="NCBI Taxonomy" id="980631"/>
    <lineage>
        <taxon>Bacteria</taxon>
        <taxon>Pseudomonadati</taxon>
        <taxon>Pseudomonadota</taxon>
        <taxon>Alphaproteobacteria</taxon>
        <taxon>Hyphomicrobiales</taxon>
        <taxon>Xanthobacteraceae</taxon>
        <taxon>Azorhizobium</taxon>
    </lineage>
</organism>
<reference evidence="4" key="1">
    <citation type="journal article" date="2014" name="Int. J. Syst. Evol. Microbiol.">
        <title>Complete genome sequence of Corynebacterium casei LMG S-19264T (=DSM 44701T), isolated from a smear-ripened cheese.</title>
        <authorList>
            <consortium name="US DOE Joint Genome Institute (JGI-PGF)"/>
            <person name="Walter F."/>
            <person name="Albersmeier A."/>
            <person name="Kalinowski J."/>
            <person name="Ruckert C."/>
        </authorList>
    </citation>
    <scope>NUCLEOTIDE SEQUENCE</scope>
    <source>
        <strain evidence="4">CCM 7897</strain>
    </source>
</reference>
<evidence type="ECO:0000256" key="1">
    <source>
        <dbReference type="ARBA" id="ARBA00004886"/>
    </source>
</evidence>
<dbReference type="InterPro" id="IPR008792">
    <property type="entry name" value="PQQD"/>
</dbReference>
<dbReference type="AlphaFoldDB" id="A0A917FHI7"/>
<name>A0A917FHI7_9HYPH</name>
<dbReference type="Gene3D" id="1.10.10.1150">
    <property type="entry name" value="Coenzyme PQQ synthesis protein D (PqqD)"/>
    <property type="match status" value="1"/>
</dbReference>
<dbReference type="NCBIfam" id="TIGR03859">
    <property type="entry name" value="PQQ_PqqD"/>
    <property type="match status" value="1"/>
</dbReference>
<gene>
    <name evidence="4" type="primary">pqqD</name>
    <name evidence="4" type="ORF">GCM10007301_43610</name>
</gene>
<evidence type="ECO:0000313" key="4">
    <source>
        <dbReference type="EMBL" id="GGF78870.1"/>
    </source>
</evidence>
<dbReference type="InterPro" id="IPR041881">
    <property type="entry name" value="PqqD_sf"/>
</dbReference>
<sequence>MSVDLAASGLASIVPALPRGVRLRFDESRQQWFLLGPERVFEPDDTAAEILRLIDGTRSVEAIAQDLAGKFEADPAEIAADVMAFLRDLAGQRMIDL</sequence>
<dbReference type="GO" id="GO:0018189">
    <property type="term" value="P:pyrroloquinoline quinone biosynthetic process"/>
    <property type="evidence" value="ECO:0007669"/>
    <property type="project" value="UniProtKB-KW"/>
</dbReference>
<comment type="pathway">
    <text evidence="1">Cofactor biosynthesis; pyrroloquinoline quinone biosynthesis.</text>
</comment>
<dbReference type="RefSeq" id="WP_188582524.1">
    <property type="nucleotide sequence ID" value="NZ_BMCT01000007.1"/>
</dbReference>
<dbReference type="Proteomes" id="UP000606044">
    <property type="component" value="Unassembled WGS sequence"/>
</dbReference>
<accession>A0A917FHI7</accession>
<dbReference type="InterPro" id="IPR022479">
    <property type="entry name" value="PqqD_bac"/>
</dbReference>
<proteinExistence type="predicted"/>
<dbReference type="GO" id="GO:0048038">
    <property type="term" value="F:quinone binding"/>
    <property type="evidence" value="ECO:0007669"/>
    <property type="project" value="InterPro"/>
</dbReference>
<evidence type="ECO:0000256" key="3">
    <source>
        <dbReference type="ARBA" id="ARBA00022905"/>
    </source>
</evidence>
<evidence type="ECO:0000313" key="5">
    <source>
        <dbReference type="Proteomes" id="UP000606044"/>
    </source>
</evidence>
<dbReference type="Pfam" id="PF05402">
    <property type="entry name" value="PqqD"/>
    <property type="match status" value="1"/>
</dbReference>